<comment type="caution">
    <text evidence="2">The sequence shown here is derived from an EMBL/GenBank/DDBJ whole genome shotgun (WGS) entry which is preliminary data.</text>
</comment>
<dbReference type="PANTHER" id="PTHR35569">
    <property type="entry name" value="CYANAMIDE HYDRATASE DDI2-RELATED"/>
    <property type="match status" value="1"/>
</dbReference>
<dbReference type="SUPFAM" id="SSF109604">
    <property type="entry name" value="HD-domain/PDEase-like"/>
    <property type="match status" value="1"/>
</dbReference>
<accession>A0ABW3QWT5</accession>
<dbReference type="InterPro" id="IPR003607">
    <property type="entry name" value="HD/PDEase_dom"/>
</dbReference>
<reference evidence="3" key="1">
    <citation type="journal article" date="2019" name="Int. J. Syst. Evol. Microbiol.">
        <title>The Global Catalogue of Microorganisms (GCM) 10K type strain sequencing project: providing services to taxonomists for standard genome sequencing and annotation.</title>
        <authorList>
            <consortium name="The Broad Institute Genomics Platform"/>
            <consortium name="The Broad Institute Genome Sequencing Center for Infectious Disease"/>
            <person name="Wu L."/>
            <person name="Ma J."/>
        </authorList>
    </citation>
    <scope>NUCLEOTIDE SEQUENCE [LARGE SCALE GENOMIC DNA]</scope>
    <source>
        <strain evidence="3">CCUG 60214</strain>
    </source>
</reference>
<dbReference type="InterPro" id="IPR006674">
    <property type="entry name" value="HD_domain"/>
</dbReference>
<dbReference type="RefSeq" id="WP_380724706.1">
    <property type="nucleotide sequence ID" value="NZ_JBHTLK010000100.1"/>
</dbReference>
<gene>
    <name evidence="2" type="ORF">ACFQ3T_19365</name>
</gene>
<evidence type="ECO:0000259" key="1">
    <source>
        <dbReference type="PROSITE" id="PS51831"/>
    </source>
</evidence>
<dbReference type="Pfam" id="PF01966">
    <property type="entry name" value="HD"/>
    <property type="match status" value="1"/>
</dbReference>
<dbReference type="Gene3D" id="1.10.3210.10">
    <property type="entry name" value="Hypothetical protein af1432"/>
    <property type="match status" value="1"/>
</dbReference>
<evidence type="ECO:0000313" key="3">
    <source>
        <dbReference type="Proteomes" id="UP001597168"/>
    </source>
</evidence>
<protein>
    <submittedName>
        <fullName evidence="2">HD domain-containing protein</fullName>
    </submittedName>
</protein>
<dbReference type="Proteomes" id="UP001597168">
    <property type="component" value="Unassembled WGS sequence"/>
</dbReference>
<dbReference type="EMBL" id="JBHTLK010000100">
    <property type="protein sequence ID" value="MFD1149298.1"/>
    <property type="molecule type" value="Genomic_DNA"/>
</dbReference>
<name>A0ABW3QWT5_9PSEU</name>
<evidence type="ECO:0000313" key="2">
    <source>
        <dbReference type="EMBL" id="MFD1149298.1"/>
    </source>
</evidence>
<proteinExistence type="predicted"/>
<keyword evidence="3" id="KW-1185">Reference proteome</keyword>
<feature type="domain" description="HD" evidence="1">
    <location>
        <begin position="31"/>
        <end position="140"/>
    </location>
</feature>
<dbReference type="PROSITE" id="PS51831">
    <property type="entry name" value="HD"/>
    <property type="match status" value="1"/>
</dbReference>
<dbReference type="CDD" id="cd00077">
    <property type="entry name" value="HDc"/>
    <property type="match status" value="1"/>
</dbReference>
<dbReference type="PANTHER" id="PTHR35569:SF1">
    <property type="entry name" value="CYANAMIDE HYDRATASE DDI2-RELATED"/>
    <property type="match status" value="1"/>
</dbReference>
<organism evidence="2 3">
    <name type="scientific">Saccharothrix hoggarensis</name>
    <dbReference type="NCBI Taxonomy" id="913853"/>
    <lineage>
        <taxon>Bacteria</taxon>
        <taxon>Bacillati</taxon>
        <taxon>Actinomycetota</taxon>
        <taxon>Actinomycetes</taxon>
        <taxon>Pseudonocardiales</taxon>
        <taxon>Pseudonocardiaceae</taxon>
        <taxon>Saccharothrix</taxon>
    </lineage>
</organism>
<sequence>MSTPHEEFDLPGTDLARAAYRLAEESEEAYLFNHSVRTYLFARGIGHDQGLRPDEDYDDELLFLGCVLHDLGLTEDGEGGQRFEVAGADAAARFLRGHGVAEDRVEVVWDAIALHTSPGIAGRKRPEIALVHLGSGADVLGLSVDRLPASLVHAARRRLPRLDLTEAITAAIVEDAKADPRKAPPLTFPSLLVAEYAPEHAGPTWRQLTATPDPVG</sequence>
<dbReference type="SMART" id="SM00471">
    <property type="entry name" value="HDc"/>
    <property type="match status" value="1"/>
</dbReference>